<comment type="subcellular location">
    <subcellularLocation>
        <location evidence="1">Nucleus</location>
    </subcellularLocation>
</comment>
<evidence type="ECO:0000313" key="4">
    <source>
        <dbReference type="Proteomes" id="UP001428341"/>
    </source>
</evidence>
<dbReference type="InterPro" id="IPR036047">
    <property type="entry name" value="F-box-like_dom_sf"/>
</dbReference>
<organism evidence="3 4">
    <name type="scientific">Citrus x changshan-huyou</name>
    <dbReference type="NCBI Taxonomy" id="2935761"/>
    <lineage>
        <taxon>Eukaryota</taxon>
        <taxon>Viridiplantae</taxon>
        <taxon>Streptophyta</taxon>
        <taxon>Embryophyta</taxon>
        <taxon>Tracheophyta</taxon>
        <taxon>Spermatophyta</taxon>
        <taxon>Magnoliopsida</taxon>
        <taxon>eudicotyledons</taxon>
        <taxon>Gunneridae</taxon>
        <taxon>Pentapetalae</taxon>
        <taxon>rosids</taxon>
        <taxon>malvids</taxon>
        <taxon>Sapindales</taxon>
        <taxon>Rutaceae</taxon>
        <taxon>Aurantioideae</taxon>
        <taxon>Citrus</taxon>
    </lineage>
</organism>
<keyword evidence="4" id="KW-1185">Reference proteome</keyword>
<dbReference type="PANTHER" id="PTHR12874">
    <property type="entry name" value="F-BOX ONLY PROTEIN 48-RELATED"/>
    <property type="match status" value="1"/>
</dbReference>
<dbReference type="AlphaFoldDB" id="A0AAP0MPE1"/>
<dbReference type="SUPFAM" id="SSF81383">
    <property type="entry name" value="F-box domain"/>
    <property type="match status" value="1"/>
</dbReference>
<comment type="subunit">
    <text evidence="1">Component of the SCF-type E3 ligase complex.</text>
</comment>
<dbReference type="GO" id="GO:0019005">
    <property type="term" value="C:SCF ubiquitin ligase complex"/>
    <property type="evidence" value="ECO:0007669"/>
    <property type="project" value="UniProtKB-UniRule"/>
</dbReference>
<accession>A0AAP0MPE1</accession>
<keyword evidence="1" id="KW-0539">Nucleus</keyword>
<dbReference type="Proteomes" id="UP001428341">
    <property type="component" value="Unassembled WGS sequence"/>
</dbReference>
<dbReference type="PANTHER" id="PTHR12874:SF28">
    <property type="entry name" value="F-BOX PROTEIN"/>
    <property type="match status" value="1"/>
</dbReference>
<gene>
    <name evidence="3" type="ORF">WN944_007803</name>
</gene>
<dbReference type="SMART" id="SM00256">
    <property type="entry name" value="FBOX"/>
    <property type="match status" value="1"/>
</dbReference>
<keyword evidence="1" id="KW-0833">Ubl conjugation pathway</keyword>
<dbReference type="InterPro" id="IPR001810">
    <property type="entry name" value="F-box_dom"/>
</dbReference>
<name>A0AAP0MPE1_9ROSI</name>
<dbReference type="EMBL" id="JBCGBO010000003">
    <property type="protein sequence ID" value="KAK9215797.1"/>
    <property type="molecule type" value="Genomic_DNA"/>
</dbReference>
<evidence type="ECO:0000256" key="1">
    <source>
        <dbReference type="RuleBase" id="RU369085"/>
    </source>
</evidence>
<dbReference type="GO" id="GO:0009740">
    <property type="term" value="P:gibberellic acid mediated signaling pathway"/>
    <property type="evidence" value="ECO:0007669"/>
    <property type="project" value="TreeGrafter"/>
</dbReference>
<dbReference type="Pfam" id="PF12937">
    <property type="entry name" value="F-box-like"/>
    <property type="match status" value="1"/>
</dbReference>
<proteinExistence type="predicted"/>
<evidence type="ECO:0000313" key="3">
    <source>
        <dbReference type="EMBL" id="KAK9215797.1"/>
    </source>
</evidence>
<dbReference type="Gene3D" id="1.20.1280.50">
    <property type="match status" value="1"/>
</dbReference>
<feature type="domain" description="F-box" evidence="2">
    <location>
        <begin position="3"/>
        <end position="50"/>
    </location>
</feature>
<evidence type="ECO:0000259" key="2">
    <source>
        <dbReference type="PROSITE" id="PS50181"/>
    </source>
</evidence>
<dbReference type="GO" id="GO:0005737">
    <property type="term" value="C:cytoplasm"/>
    <property type="evidence" value="ECO:0007669"/>
    <property type="project" value="TreeGrafter"/>
</dbReference>
<comment type="function">
    <text evidence="1">Acts as a component of a SCF E3 ubiquitin ligase complexes.</text>
</comment>
<comment type="caution">
    <text evidence="3">The sequence shown here is derived from an EMBL/GenBank/DDBJ whole genome shotgun (WGS) entry which is preliminary data.</text>
</comment>
<sequence length="466" mass="52962">MESFSFSDFPEDVQLTVLSFLSPKEIATFACTSKRFGSLCNSDDKLWYSMCERRWGAETQIKKWGDGKIAYKLLYKTLSEWENLIGFWRRSGGQPAVNFSSPPLIFFEWGPSFLAGSRVSPSHDGTYNVLKSPFLWTSLSRDGEIVNFLQPNGEIKLWDDFVKCCRLGFVEDFVSVNVNFVGGCHVLVEENYASFYQEYRSIVLGKSPSLLNLNSRTEDGGEGSSEECLVTEMYTQLANKISPGGERAWRKQRKKEKERQGRSRWEPEHFVKIVDFSPTPARPLQGLWKLEDGDVPQFYITARLTSFTGIILQGICDDINLDFYLVAYDVGGIICRRVSDLSSSSAAPVFWTSNTTLIKFPFSPDEEYLYDSRVHRCALAAANPIHCQHPQRETEDEVVSHIMYINSSYDLVVRDSAGISANPPQGEGRIWQYKDGTFGFGFFWDNFITDLKPMVEDGCLLYAVEV</sequence>
<dbReference type="PROSITE" id="PS50181">
    <property type="entry name" value="FBOX"/>
    <property type="match status" value="1"/>
</dbReference>
<comment type="pathway">
    <text evidence="1">Protein modification; protein ubiquitination.</text>
</comment>
<dbReference type="GO" id="GO:0031146">
    <property type="term" value="P:SCF-dependent proteasomal ubiquitin-dependent protein catabolic process"/>
    <property type="evidence" value="ECO:0007669"/>
    <property type="project" value="UniProtKB-UniRule"/>
</dbReference>
<dbReference type="GO" id="GO:0005634">
    <property type="term" value="C:nucleus"/>
    <property type="evidence" value="ECO:0007669"/>
    <property type="project" value="UniProtKB-SubCell"/>
</dbReference>
<protein>
    <recommendedName>
        <fullName evidence="1">F-box protein</fullName>
    </recommendedName>
</protein>
<reference evidence="3 4" key="1">
    <citation type="submission" date="2024-05" db="EMBL/GenBank/DDBJ databases">
        <title>Haplotype-resolved chromosome-level genome assembly of Huyou (Citrus changshanensis).</title>
        <authorList>
            <person name="Miao C."/>
            <person name="Chen W."/>
            <person name="Wu Y."/>
            <person name="Wang L."/>
            <person name="Zhao S."/>
            <person name="Grierson D."/>
            <person name="Xu C."/>
            <person name="Chen K."/>
        </authorList>
    </citation>
    <scope>NUCLEOTIDE SEQUENCE [LARGE SCALE GENOMIC DNA]</scope>
    <source>
        <strain evidence="3">01-14</strain>
        <tissue evidence="3">Leaf</tissue>
    </source>
</reference>
<dbReference type="GO" id="GO:0016567">
    <property type="term" value="P:protein ubiquitination"/>
    <property type="evidence" value="ECO:0007669"/>
    <property type="project" value="UniProtKB-UniRule"/>
</dbReference>